<proteinExistence type="predicted"/>
<evidence type="ECO:0000256" key="3">
    <source>
        <dbReference type="SAM" id="MobiDB-lite"/>
    </source>
</evidence>
<comment type="subcellular location">
    <subcellularLocation>
        <location evidence="1">Membrane</location>
        <topology evidence="1">Single-pass membrane protein</topology>
    </subcellularLocation>
</comment>
<dbReference type="Pfam" id="PF13947">
    <property type="entry name" value="GUB_WAK_bind"/>
    <property type="match status" value="1"/>
</dbReference>
<feature type="signal peptide" evidence="4">
    <location>
        <begin position="1"/>
        <end position="30"/>
    </location>
</feature>
<evidence type="ECO:0000256" key="2">
    <source>
        <dbReference type="ARBA" id="ARBA00022729"/>
    </source>
</evidence>
<feature type="domain" description="Wall-associated receptor kinase galacturonan-binding" evidence="5">
    <location>
        <begin position="41"/>
        <end position="79"/>
    </location>
</feature>
<reference evidence="7" key="1">
    <citation type="journal article" date="2005" name="Nature">
        <title>The map-based sequence of the rice genome.</title>
        <authorList>
            <consortium name="International rice genome sequencing project (IRGSP)"/>
            <person name="Matsumoto T."/>
            <person name="Wu J."/>
            <person name="Kanamori H."/>
            <person name="Katayose Y."/>
            <person name="Fujisawa M."/>
            <person name="Namiki N."/>
            <person name="Mizuno H."/>
            <person name="Yamamoto K."/>
            <person name="Antonio B.A."/>
            <person name="Baba T."/>
            <person name="Sakata K."/>
            <person name="Nagamura Y."/>
            <person name="Aoki H."/>
            <person name="Arikawa K."/>
            <person name="Arita K."/>
            <person name="Bito T."/>
            <person name="Chiden Y."/>
            <person name="Fujitsuka N."/>
            <person name="Fukunaka R."/>
            <person name="Hamada M."/>
            <person name="Harada C."/>
            <person name="Hayashi A."/>
            <person name="Hijishita S."/>
            <person name="Honda M."/>
            <person name="Hosokawa S."/>
            <person name="Ichikawa Y."/>
            <person name="Idonuma A."/>
            <person name="Iijima M."/>
            <person name="Ikeda M."/>
            <person name="Ikeno M."/>
            <person name="Ito K."/>
            <person name="Ito S."/>
            <person name="Ito T."/>
            <person name="Ito Y."/>
            <person name="Ito Y."/>
            <person name="Iwabuchi A."/>
            <person name="Kamiya K."/>
            <person name="Karasawa W."/>
            <person name="Kurita K."/>
            <person name="Katagiri S."/>
            <person name="Kikuta A."/>
            <person name="Kobayashi H."/>
            <person name="Kobayashi N."/>
            <person name="Machita K."/>
            <person name="Maehara T."/>
            <person name="Masukawa M."/>
            <person name="Mizubayashi T."/>
            <person name="Mukai Y."/>
            <person name="Nagasaki H."/>
            <person name="Nagata Y."/>
            <person name="Naito S."/>
            <person name="Nakashima M."/>
            <person name="Nakama Y."/>
            <person name="Nakamichi Y."/>
            <person name="Nakamura M."/>
            <person name="Meguro A."/>
            <person name="Negishi M."/>
            <person name="Ohta I."/>
            <person name="Ohta T."/>
            <person name="Okamoto M."/>
            <person name="Ono N."/>
            <person name="Saji S."/>
            <person name="Sakaguchi M."/>
            <person name="Sakai K."/>
            <person name="Shibata M."/>
            <person name="Shimokawa T."/>
            <person name="Song J."/>
            <person name="Takazaki Y."/>
            <person name="Terasawa K."/>
            <person name="Tsugane M."/>
            <person name="Tsuji K."/>
            <person name="Ueda S."/>
            <person name="Waki K."/>
            <person name="Yamagata H."/>
            <person name="Yamamoto M."/>
            <person name="Yamamoto S."/>
            <person name="Yamane H."/>
            <person name="Yoshiki S."/>
            <person name="Yoshihara R."/>
            <person name="Yukawa K."/>
            <person name="Zhong H."/>
            <person name="Yano M."/>
            <person name="Yuan Q."/>
            <person name="Ouyang S."/>
            <person name="Liu J."/>
            <person name="Jones K.M."/>
            <person name="Gansberger K."/>
            <person name="Moffat K."/>
            <person name="Hill J."/>
            <person name="Bera J."/>
            <person name="Fadrosh D."/>
            <person name="Jin S."/>
            <person name="Johri S."/>
            <person name="Kim M."/>
            <person name="Overton L."/>
            <person name="Reardon M."/>
            <person name="Tsitrin T."/>
            <person name="Vuong H."/>
            <person name="Weaver B."/>
            <person name="Ciecko A."/>
            <person name="Tallon L."/>
            <person name="Jackson J."/>
            <person name="Pai G."/>
            <person name="Aken S.V."/>
            <person name="Utterback T."/>
            <person name="Reidmuller S."/>
            <person name="Feldblyum T."/>
            <person name="Hsiao J."/>
            <person name="Zismann V."/>
            <person name="Iobst S."/>
            <person name="de Vazeille A.R."/>
            <person name="Buell C.R."/>
            <person name="Ying K."/>
            <person name="Li Y."/>
            <person name="Lu T."/>
            <person name="Huang Y."/>
            <person name="Zhao Q."/>
            <person name="Feng Q."/>
            <person name="Zhang L."/>
            <person name="Zhu J."/>
            <person name="Weng Q."/>
            <person name="Mu J."/>
            <person name="Lu Y."/>
            <person name="Fan D."/>
            <person name="Liu Y."/>
            <person name="Guan J."/>
            <person name="Zhang Y."/>
            <person name="Yu S."/>
            <person name="Liu X."/>
            <person name="Zhang Y."/>
            <person name="Hong G."/>
            <person name="Han B."/>
            <person name="Choisne N."/>
            <person name="Demange N."/>
            <person name="Orjeda G."/>
            <person name="Samain S."/>
            <person name="Cattolico L."/>
            <person name="Pelletier E."/>
            <person name="Couloux A."/>
            <person name="Segurens B."/>
            <person name="Wincker P."/>
            <person name="D'Hont A."/>
            <person name="Scarpelli C."/>
            <person name="Weissenbach J."/>
            <person name="Salanoubat M."/>
            <person name="Quetier F."/>
            <person name="Yu Y."/>
            <person name="Kim H.R."/>
            <person name="Rambo T."/>
            <person name="Currie J."/>
            <person name="Collura K."/>
            <person name="Luo M."/>
            <person name="Yang T."/>
            <person name="Ammiraju J.S.S."/>
            <person name="Engler F."/>
            <person name="Soderlund C."/>
            <person name="Wing R.A."/>
            <person name="Palmer L.E."/>
            <person name="de la Bastide M."/>
            <person name="Spiegel L."/>
            <person name="Nascimento L."/>
            <person name="Zutavern T."/>
            <person name="O'Shaughnessy A."/>
            <person name="Dike S."/>
            <person name="Dedhia N."/>
            <person name="Preston R."/>
            <person name="Balija V."/>
            <person name="McCombie W.R."/>
            <person name="Chow T."/>
            <person name="Chen H."/>
            <person name="Chung M."/>
            <person name="Chen C."/>
            <person name="Shaw J."/>
            <person name="Wu H."/>
            <person name="Hsiao K."/>
            <person name="Chao Y."/>
            <person name="Chu M."/>
            <person name="Cheng C."/>
            <person name="Hour A."/>
            <person name="Lee P."/>
            <person name="Lin S."/>
            <person name="Lin Y."/>
            <person name="Liou J."/>
            <person name="Liu S."/>
            <person name="Hsing Y."/>
            <person name="Raghuvanshi S."/>
            <person name="Mohanty A."/>
            <person name="Bharti A.K."/>
            <person name="Gaur A."/>
            <person name="Gupta V."/>
            <person name="Kumar D."/>
            <person name="Ravi V."/>
            <person name="Vij S."/>
            <person name="Kapur A."/>
            <person name="Khurana P."/>
            <person name="Khurana P."/>
            <person name="Khurana J.P."/>
            <person name="Tyagi A.K."/>
            <person name="Gaikwad K."/>
            <person name="Singh A."/>
            <person name="Dalal V."/>
            <person name="Srivastava S."/>
            <person name="Dixit A."/>
            <person name="Pal A.K."/>
            <person name="Ghazi I.A."/>
            <person name="Yadav M."/>
            <person name="Pandit A."/>
            <person name="Bhargava A."/>
            <person name="Sureshbabu K."/>
            <person name="Batra K."/>
            <person name="Sharma T.R."/>
            <person name="Mohapatra T."/>
            <person name="Singh N.K."/>
            <person name="Messing J."/>
            <person name="Nelson A.B."/>
            <person name="Fuks G."/>
            <person name="Kavchok S."/>
            <person name="Keizer G."/>
            <person name="Linton E."/>
            <person name="Llaca V."/>
            <person name="Song R."/>
            <person name="Tanyolac B."/>
            <person name="Young S."/>
            <person name="Ho-Il K."/>
            <person name="Hahn J.H."/>
            <person name="Sangsakoo G."/>
            <person name="Vanavichit A."/>
            <person name="de Mattos Luiz.A.T."/>
            <person name="Zimmer P.D."/>
            <person name="Malone G."/>
            <person name="Dellagostin O."/>
            <person name="de Oliveira A.C."/>
            <person name="Bevan M."/>
            <person name="Bancroft I."/>
            <person name="Minx P."/>
            <person name="Cordum H."/>
            <person name="Wilson R."/>
            <person name="Cheng Z."/>
            <person name="Jin W."/>
            <person name="Jiang J."/>
            <person name="Leong S.A."/>
            <person name="Iwama H."/>
            <person name="Gojobori T."/>
            <person name="Itoh T."/>
            <person name="Niimura Y."/>
            <person name="Fujii Y."/>
            <person name="Habara T."/>
            <person name="Sakai H."/>
            <person name="Sato Y."/>
            <person name="Wilson G."/>
            <person name="Kumar K."/>
            <person name="McCouch S."/>
            <person name="Juretic N."/>
            <person name="Hoen D."/>
            <person name="Wright S."/>
            <person name="Bruskiewich R."/>
            <person name="Bureau T."/>
            <person name="Miyao A."/>
            <person name="Hirochika H."/>
            <person name="Nishikawa T."/>
            <person name="Kadowaki K."/>
            <person name="Sugiura M."/>
            <person name="Burr B."/>
            <person name="Sasaki T."/>
        </authorList>
    </citation>
    <scope>NUCLEOTIDE SEQUENCE [LARGE SCALE GENOMIC DNA]</scope>
    <source>
        <strain evidence="7">cv. Nipponbare</strain>
    </source>
</reference>
<feature type="chain" id="PRO_5006056943" evidence="4">
    <location>
        <begin position="31"/>
        <end position="231"/>
    </location>
</feature>
<dbReference type="EMBL" id="AP014963">
    <property type="protein sequence ID" value="BAT00228.1"/>
    <property type="molecule type" value="Genomic_DNA"/>
</dbReference>
<dbReference type="GO" id="GO:0030247">
    <property type="term" value="F:polysaccharide binding"/>
    <property type="evidence" value="ECO:0007669"/>
    <property type="project" value="InterPro"/>
</dbReference>
<sequence>MSEMATISALRLLQAAAFAVLLVCLAPATAASVRRLPTTSCPDRCGNISIPYPFGIGADCARDEGFQLDCELDSPPRLVTSSQFEKPQELVSLSLADGEARVLLNPLSKCYREEEVVILGDTSTSTTYRYSPEKNRLVALGCPNLGYIVDGSDNYVSGCMSACRRPPPPSSSLGDAVPRLPGRPASGAARASYPLPSTSTCRACSTSRTGRRRWTTSSVAARCLAGRDVSG</sequence>
<gene>
    <name evidence="6" type="ordered locus">Os07g0169200</name>
    <name evidence="6" type="ORF">OSNPB_070169200</name>
</gene>
<evidence type="ECO:0000256" key="1">
    <source>
        <dbReference type="ARBA" id="ARBA00004167"/>
    </source>
</evidence>
<evidence type="ECO:0000313" key="7">
    <source>
        <dbReference type="Proteomes" id="UP000059680"/>
    </source>
</evidence>
<dbReference type="AlphaFoldDB" id="A0A0P0X2R3"/>
<keyword evidence="7" id="KW-1185">Reference proteome</keyword>
<dbReference type="InParanoid" id="A0A0P0X2R3"/>
<reference evidence="6 7" key="3">
    <citation type="journal article" date="2013" name="Rice">
        <title>Improvement of the Oryza sativa Nipponbare reference genome using next generation sequence and optical map data.</title>
        <authorList>
            <person name="Kawahara Y."/>
            <person name="de la Bastide M."/>
            <person name="Hamilton J.P."/>
            <person name="Kanamori H."/>
            <person name="McCombie W.R."/>
            <person name="Ouyang S."/>
            <person name="Schwartz D.C."/>
            <person name="Tanaka T."/>
            <person name="Wu J."/>
            <person name="Zhou S."/>
            <person name="Childs K.L."/>
            <person name="Davidson R.M."/>
            <person name="Lin H."/>
            <person name="Quesada-Ocampo L."/>
            <person name="Vaillancourt B."/>
            <person name="Sakai H."/>
            <person name="Lee S.S."/>
            <person name="Kim J."/>
            <person name="Numa H."/>
            <person name="Itoh T."/>
            <person name="Buell C.R."/>
            <person name="Matsumoto T."/>
        </authorList>
    </citation>
    <scope>NUCLEOTIDE SEQUENCE [LARGE SCALE GENOMIC DNA]</scope>
    <source>
        <strain evidence="7">cv. Nipponbare</strain>
    </source>
</reference>
<name>A0A0P0X2R3_ORYSJ</name>
<dbReference type="InterPro" id="IPR025287">
    <property type="entry name" value="WAK_GUB"/>
</dbReference>
<evidence type="ECO:0000313" key="6">
    <source>
        <dbReference type="EMBL" id="BAT00228.1"/>
    </source>
</evidence>
<organism evidence="6 7">
    <name type="scientific">Oryza sativa subsp. japonica</name>
    <name type="common">Rice</name>
    <dbReference type="NCBI Taxonomy" id="39947"/>
    <lineage>
        <taxon>Eukaryota</taxon>
        <taxon>Viridiplantae</taxon>
        <taxon>Streptophyta</taxon>
        <taxon>Embryophyta</taxon>
        <taxon>Tracheophyta</taxon>
        <taxon>Spermatophyta</taxon>
        <taxon>Magnoliopsida</taxon>
        <taxon>Liliopsida</taxon>
        <taxon>Poales</taxon>
        <taxon>Poaceae</taxon>
        <taxon>BOP clade</taxon>
        <taxon>Oryzoideae</taxon>
        <taxon>Oryzeae</taxon>
        <taxon>Oryzinae</taxon>
        <taxon>Oryza</taxon>
        <taxon>Oryza sativa</taxon>
    </lineage>
</organism>
<keyword evidence="2 4" id="KW-0732">Signal</keyword>
<dbReference type="PANTHER" id="PTHR33491">
    <property type="entry name" value="OSJNBA0016N04.9 PROTEIN"/>
    <property type="match status" value="1"/>
</dbReference>
<protein>
    <submittedName>
        <fullName evidence="6">Os07g0169200 protein</fullName>
    </submittedName>
</protein>
<dbReference type="PaxDb" id="39947-A0A0P0X2R3"/>
<feature type="region of interest" description="Disordered" evidence="3">
    <location>
        <begin position="166"/>
        <end position="193"/>
    </location>
</feature>
<dbReference type="STRING" id="39947.A0A0P0X2R3"/>
<evidence type="ECO:0000259" key="5">
    <source>
        <dbReference type="Pfam" id="PF13947"/>
    </source>
</evidence>
<dbReference type="FunCoup" id="A0A0P0X2R3">
    <property type="interactions" value="2"/>
</dbReference>
<accession>A0A0P0X2R3</accession>
<evidence type="ECO:0000256" key="4">
    <source>
        <dbReference type="SAM" id="SignalP"/>
    </source>
</evidence>
<dbReference type="GO" id="GO:0016020">
    <property type="term" value="C:membrane"/>
    <property type="evidence" value="ECO:0007669"/>
    <property type="project" value="UniProtKB-SubCell"/>
</dbReference>
<dbReference type="Proteomes" id="UP000059680">
    <property type="component" value="Chromosome 7"/>
</dbReference>
<reference evidence="6 7" key="2">
    <citation type="journal article" date="2013" name="Plant Cell Physiol.">
        <title>Rice Annotation Project Database (RAP-DB): an integrative and interactive database for rice genomics.</title>
        <authorList>
            <person name="Sakai H."/>
            <person name="Lee S.S."/>
            <person name="Tanaka T."/>
            <person name="Numa H."/>
            <person name="Kim J."/>
            <person name="Kawahara Y."/>
            <person name="Wakimoto H."/>
            <person name="Yang C.C."/>
            <person name="Iwamoto M."/>
            <person name="Abe T."/>
            <person name="Yamada Y."/>
            <person name="Muto A."/>
            <person name="Inokuchi H."/>
            <person name="Ikemura T."/>
            <person name="Matsumoto T."/>
            <person name="Sasaki T."/>
            <person name="Itoh T."/>
        </authorList>
    </citation>
    <scope>NUCLEOTIDE SEQUENCE [LARGE SCALE GENOMIC DNA]</scope>
    <source>
        <strain evidence="7">cv. Nipponbare</strain>
    </source>
</reference>